<accession>A0A2Z6R4S1</accession>
<protein>
    <recommendedName>
        <fullName evidence="1">Protein kinase domain-containing protein</fullName>
    </recommendedName>
</protein>
<dbReference type="GO" id="GO:0005524">
    <property type="term" value="F:ATP binding"/>
    <property type="evidence" value="ECO:0007669"/>
    <property type="project" value="InterPro"/>
</dbReference>
<evidence type="ECO:0000259" key="1">
    <source>
        <dbReference type="PROSITE" id="PS50011"/>
    </source>
</evidence>
<dbReference type="Gene3D" id="1.10.510.10">
    <property type="entry name" value="Transferase(Phosphotransferase) domain 1"/>
    <property type="match status" value="1"/>
</dbReference>
<gene>
    <name evidence="2" type="ORF">RclHR1_02950002</name>
</gene>
<dbReference type="Proteomes" id="UP000247702">
    <property type="component" value="Unassembled WGS sequence"/>
</dbReference>
<feature type="domain" description="Protein kinase" evidence="1">
    <location>
        <begin position="1"/>
        <end position="88"/>
    </location>
</feature>
<proteinExistence type="predicted"/>
<dbReference type="SUPFAM" id="SSF56112">
    <property type="entry name" value="Protein kinase-like (PK-like)"/>
    <property type="match status" value="1"/>
</dbReference>
<evidence type="ECO:0000313" key="3">
    <source>
        <dbReference type="Proteomes" id="UP000247702"/>
    </source>
</evidence>
<dbReference type="AlphaFoldDB" id="A0A2Z6R4S1"/>
<keyword evidence="3" id="KW-1185">Reference proteome</keyword>
<name>A0A2Z6R4S1_9GLOM</name>
<dbReference type="GO" id="GO:0004672">
    <property type="term" value="F:protein kinase activity"/>
    <property type="evidence" value="ECO:0007669"/>
    <property type="project" value="InterPro"/>
</dbReference>
<dbReference type="InterPro" id="IPR000719">
    <property type="entry name" value="Prot_kinase_dom"/>
</dbReference>
<dbReference type="PROSITE" id="PS50011">
    <property type="entry name" value="PROTEIN_KINASE_DOM"/>
    <property type="match status" value="1"/>
</dbReference>
<comment type="caution">
    <text evidence="2">The sequence shown here is derived from an EMBL/GenBank/DDBJ whole genome shotgun (WGS) entry which is preliminary data.</text>
</comment>
<organism evidence="2 3">
    <name type="scientific">Rhizophagus clarus</name>
    <dbReference type="NCBI Taxonomy" id="94130"/>
    <lineage>
        <taxon>Eukaryota</taxon>
        <taxon>Fungi</taxon>
        <taxon>Fungi incertae sedis</taxon>
        <taxon>Mucoromycota</taxon>
        <taxon>Glomeromycotina</taxon>
        <taxon>Glomeromycetes</taxon>
        <taxon>Glomerales</taxon>
        <taxon>Glomeraceae</taxon>
        <taxon>Rhizophagus</taxon>
    </lineage>
</organism>
<dbReference type="EMBL" id="BEXD01002168">
    <property type="protein sequence ID" value="GBB97243.1"/>
    <property type="molecule type" value="Genomic_DNA"/>
</dbReference>
<evidence type="ECO:0000313" key="2">
    <source>
        <dbReference type="EMBL" id="GBB97243.1"/>
    </source>
</evidence>
<dbReference type="InterPro" id="IPR011009">
    <property type="entry name" value="Kinase-like_dom_sf"/>
</dbReference>
<sequence length="88" mass="10470">MARNILTRLVWLHENDYVHCDIRLPNIVFVPGVENCKYVLIDFEHSNKSGLSPSEHLRDWDHRTLNKKNKYTVQSDLYQFERCLGILI</sequence>
<reference evidence="2 3" key="1">
    <citation type="submission" date="2017-11" db="EMBL/GenBank/DDBJ databases">
        <title>The genome of Rhizophagus clarus HR1 reveals common genetic basis of auxotrophy among arbuscular mycorrhizal fungi.</title>
        <authorList>
            <person name="Kobayashi Y."/>
        </authorList>
    </citation>
    <scope>NUCLEOTIDE SEQUENCE [LARGE SCALE GENOMIC DNA]</scope>
    <source>
        <strain evidence="2 3">HR1</strain>
    </source>
</reference>